<organism evidence="1">
    <name type="scientific">Spirodela intermedia</name>
    <name type="common">Intermediate duckweed</name>
    <dbReference type="NCBI Taxonomy" id="51605"/>
    <lineage>
        <taxon>Eukaryota</taxon>
        <taxon>Viridiplantae</taxon>
        <taxon>Streptophyta</taxon>
        <taxon>Embryophyta</taxon>
        <taxon>Tracheophyta</taxon>
        <taxon>Spermatophyta</taxon>
        <taxon>Magnoliopsida</taxon>
        <taxon>Liliopsida</taxon>
        <taxon>Araceae</taxon>
        <taxon>Lemnoideae</taxon>
        <taxon>Spirodela</taxon>
    </lineage>
</organism>
<sequence>MHSIFFFLMISSFIKNLKIFSYE</sequence>
<gene>
    <name evidence="1" type="ORF">SI7747_11014958</name>
</gene>
<dbReference type="Proteomes" id="UP001189122">
    <property type="component" value="Unassembled WGS sequence"/>
</dbReference>
<reference evidence="1 2" key="1">
    <citation type="submission" date="2019-12" db="EMBL/GenBank/DDBJ databases">
        <authorList>
            <person name="Scholz U."/>
            <person name="Mascher M."/>
            <person name="Fiebig A."/>
        </authorList>
    </citation>
    <scope>NUCLEOTIDE SEQUENCE</scope>
</reference>
<evidence type="ECO:0000313" key="2">
    <source>
        <dbReference type="Proteomes" id="UP001189122"/>
    </source>
</evidence>
<dbReference type="EMBL" id="CACRZD030000011">
    <property type="protein sequence ID" value="CAA6668564.1"/>
    <property type="molecule type" value="Genomic_DNA"/>
</dbReference>
<dbReference type="EMBL" id="LR743598">
    <property type="protein sequence ID" value="CAA2629320.1"/>
    <property type="molecule type" value="Genomic_DNA"/>
</dbReference>
<evidence type="ECO:0000313" key="1">
    <source>
        <dbReference type="EMBL" id="CAA2629320.1"/>
    </source>
</evidence>
<protein>
    <submittedName>
        <fullName evidence="1">Uncharacterized protein</fullName>
    </submittedName>
</protein>
<accession>A0A7I8JEI2</accession>
<dbReference type="AlphaFoldDB" id="A0A7I8JEI2"/>
<keyword evidence="2" id="KW-1185">Reference proteome</keyword>
<proteinExistence type="predicted"/>
<name>A0A7I8JEI2_SPIIN</name>